<sequence length="129" mass="14887">MNSQGERKKEIIREKKCSRREGPPTVSLSHPPPPLRRDVQAGRFPSSRVELIPKGSGFVTVKAEKRGLREEVGGPFLFFFLFFPSPVLFLILFIFYFWFGREVGSQLVFFFVGRGAVTRDRFRSNEGRM</sequence>
<dbReference type="Proteomes" id="UP000245626">
    <property type="component" value="Unassembled WGS sequence"/>
</dbReference>
<accession>A0ACD0NM47</accession>
<dbReference type="EMBL" id="KZ820666">
    <property type="protein sequence ID" value="PWN46859.1"/>
    <property type="molecule type" value="Genomic_DNA"/>
</dbReference>
<name>A0ACD0NM47_9BASI</name>
<evidence type="ECO:0000313" key="1">
    <source>
        <dbReference type="EMBL" id="PWN46859.1"/>
    </source>
</evidence>
<evidence type="ECO:0000313" key="2">
    <source>
        <dbReference type="Proteomes" id="UP000245626"/>
    </source>
</evidence>
<gene>
    <name evidence="1" type="ORF">IE53DRAFT_287349</name>
</gene>
<organism evidence="1 2">
    <name type="scientific">Violaceomyces palustris</name>
    <dbReference type="NCBI Taxonomy" id="1673888"/>
    <lineage>
        <taxon>Eukaryota</taxon>
        <taxon>Fungi</taxon>
        <taxon>Dikarya</taxon>
        <taxon>Basidiomycota</taxon>
        <taxon>Ustilaginomycotina</taxon>
        <taxon>Ustilaginomycetes</taxon>
        <taxon>Violaceomycetales</taxon>
        <taxon>Violaceomycetaceae</taxon>
        <taxon>Violaceomyces</taxon>
    </lineage>
</organism>
<reference evidence="1 2" key="1">
    <citation type="journal article" date="2018" name="Mol. Biol. Evol.">
        <title>Broad Genomic Sampling Reveals a Smut Pathogenic Ancestry of the Fungal Clade Ustilaginomycotina.</title>
        <authorList>
            <person name="Kijpornyongpan T."/>
            <person name="Mondo S.J."/>
            <person name="Barry K."/>
            <person name="Sandor L."/>
            <person name="Lee J."/>
            <person name="Lipzen A."/>
            <person name="Pangilinan J."/>
            <person name="LaButti K."/>
            <person name="Hainaut M."/>
            <person name="Henrissat B."/>
            <person name="Grigoriev I.V."/>
            <person name="Spatafora J.W."/>
            <person name="Aime M.C."/>
        </authorList>
    </citation>
    <scope>NUCLEOTIDE SEQUENCE [LARGE SCALE GENOMIC DNA]</scope>
    <source>
        <strain evidence="1 2">SA 807</strain>
    </source>
</reference>
<protein>
    <submittedName>
        <fullName evidence="1">Uncharacterized protein</fullName>
    </submittedName>
</protein>
<keyword evidence="2" id="KW-1185">Reference proteome</keyword>
<proteinExistence type="predicted"/>